<keyword evidence="3" id="KW-1185">Reference proteome</keyword>
<name>A0A7Z7BA37_9BURK</name>
<evidence type="ECO:0000313" key="3">
    <source>
        <dbReference type="Proteomes" id="UP000198900"/>
    </source>
</evidence>
<feature type="transmembrane region" description="Helical" evidence="1">
    <location>
        <begin position="181"/>
        <end position="210"/>
    </location>
</feature>
<gene>
    <name evidence="2" type="ORF">SAMN04487926_11614</name>
</gene>
<sequence>MDDRRKTQSGTVDVETRTAIDEAIRDFDEIAQKRYQTNIKTLAYDPDRRSARTRMRQVLGVAVKKEYSREIPQYNRSGTLIDYQWEIDEAQLDSMPDSAWQLTLLQMVAGQPIGESGREVALRLRRETLLQRAYFKGIHFWLCQSPEIRRQIKQVLKECGLGEFADFAGPKGMLKVGAAKLYIILTGIFHATLPAAAIAVTAVAVCVIGLNSICRDAAKS</sequence>
<keyword evidence="1" id="KW-0812">Transmembrane</keyword>
<dbReference type="RefSeq" id="WP_091782780.1">
    <property type="nucleotide sequence ID" value="NZ_FNDI01000016.1"/>
</dbReference>
<evidence type="ECO:0000313" key="2">
    <source>
        <dbReference type="EMBL" id="SDI38519.1"/>
    </source>
</evidence>
<reference evidence="2" key="1">
    <citation type="submission" date="2016-10" db="EMBL/GenBank/DDBJ databases">
        <authorList>
            <person name="Varghese N."/>
            <person name="Submissions S."/>
        </authorList>
    </citation>
    <scope>NUCLEOTIDE SEQUENCE [LARGE SCALE GENOMIC DNA]</scope>
    <source>
        <strain evidence="2">YR281</strain>
    </source>
</reference>
<keyword evidence="1" id="KW-0472">Membrane</keyword>
<dbReference type="Proteomes" id="UP000198900">
    <property type="component" value="Unassembled WGS sequence"/>
</dbReference>
<protein>
    <submittedName>
        <fullName evidence="2">Uncharacterized protein</fullName>
    </submittedName>
</protein>
<accession>A0A7Z7BA37</accession>
<keyword evidence="1" id="KW-1133">Transmembrane helix</keyword>
<dbReference type="AlphaFoldDB" id="A0A7Z7BA37"/>
<comment type="caution">
    <text evidence="2">The sequence shown here is derived from an EMBL/GenBank/DDBJ whole genome shotgun (WGS) entry which is preliminary data.</text>
</comment>
<dbReference type="EMBL" id="FNDI01000016">
    <property type="protein sequence ID" value="SDI38519.1"/>
    <property type="molecule type" value="Genomic_DNA"/>
</dbReference>
<evidence type="ECO:0000256" key="1">
    <source>
        <dbReference type="SAM" id="Phobius"/>
    </source>
</evidence>
<proteinExistence type="predicted"/>
<organism evidence="2 3">
    <name type="scientific">Paraburkholderia steynii</name>
    <dbReference type="NCBI Taxonomy" id="1245441"/>
    <lineage>
        <taxon>Bacteria</taxon>
        <taxon>Pseudomonadati</taxon>
        <taxon>Pseudomonadota</taxon>
        <taxon>Betaproteobacteria</taxon>
        <taxon>Burkholderiales</taxon>
        <taxon>Burkholderiaceae</taxon>
        <taxon>Paraburkholderia</taxon>
    </lineage>
</organism>